<protein>
    <submittedName>
        <fullName evidence="1">YolD-like protein</fullName>
    </submittedName>
</protein>
<name>A0A1I1RLX8_RUMAL</name>
<accession>A0A1I1RLX8</accession>
<proteinExistence type="predicted"/>
<dbReference type="OrthoDB" id="361760at2"/>
<sequence length="111" mass="13067">MDRAERAKIFMPFASLKGYYDLILAQEDGQEVKRQVDDETAAKISDKLNRINKGSSVKVEYFECGNYITEKGKVSRIDYSYKFLVVNEQKIWFDDIMDIDDYVPYGRETWL</sequence>
<gene>
    <name evidence="1" type="ORF">SAMN02910406_03687</name>
</gene>
<reference evidence="1 2" key="1">
    <citation type="submission" date="2016-10" db="EMBL/GenBank/DDBJ databases">
        <authorList>
            <person name="de Groot N.N."/>
        </authorList>
    </citation>
    <scope>NUCLEOTIDE SEQUENCE [LARGE SCALE GENOMIC DNA]</scope>
    <source>
        <strain evidence="1 2">AR67</strain>
    </source>
</reference>
<dbReference type="Proteomes" id="UP000182192">
    <property type="component" value="Unassembled WGS sequence"/>
</dbReference>
<dbReference type="RefSeq" id="WP_081358526.1">
    <property type="nucleotide sequence ID" value="NZ_FOKQ01000066.1"/>
</dbReference>
<dbReference type="EMBL" id="FOKQ01000066">
    <property type="protein sequence ID" value="SFD33298.1"/>
    <property type="molecule type" value="Genomic_DNA"/>
</dbReference>
<dbReference type="AlphaFoldDB" id="A0A1I1RLX8"/>
<organism evidence="1 2">
    <name type="scientific">Ruminococcus albus</name>
    <dbReference type="NCBI Taxonomy" id="1264"/>
    <lineage>
        <taxon>Bacteria</taxon>
        <taxon>Bacillati</taxon>
        <taxon>Bacillota</taxon>
        <taxon>Clostridia</taxon>
        <taxon>Eubacteriales</taxon>
        <taxon>Oscillospiraceae</taxon>
        <taxon>Ruminococcus</taxon>
    </lineage>
</organism>
<evidence type="ECO:0000313" key="2">
    <source>
        <dbReference type="Proteomes" id="UP000182192"/>
    </source>
</evidence>
<evidence type="ECO:0000313" key="1">
    <source>
        <dbReference type="EMBL" id="SFD33298.1"/>
    </source>
</evidence>